<sequence length="145" mass="17016">MAEFEISSHDPDQDMMNVIRFSTQKITIFHGQTRPTISTSMQIVALVVSLWRIFILIDRFTQKQPLLPMNSFNVHPSSVAHCKFLGFCKFITIIIYYYTSVPNQLFNLLVSYDTRELYLWYQLSYMPILNCDNIKIDPDTFDTTI</sequence>
<proteinExistence type="predicted"/>
<evidence type="ECO:0000313" key="1">
    <source>
        <dbReference type="EMBL" id="KAL3834706.1"/>
    </source>
</evidence>
<dbReference type="AlphaFoldDB" id="A0ABD3TDL0"/>
<comment type="caution">
    <text evidence="1">The sequence shown here is derived from an EMBL/GenBank/DDBJ whole genome shotgun (WGS) entry which is preliminary data.</text>
</comment>
<dbReference type="Proteomes" id="UP001634393">
    <property type="component" value="Unassembled WGS sequence"/>
</dbReference>
<gene>
    <name evidence="1" type="ORF">ACJIZ3_009442</name>
</gene>
<organism evidence="1 2">
    <name type="scientific">Penstemon smallii</name>
    <dbReference type="NCBI Taxonomy" id="265156"/>
    <lineage>
        <taxon>Eukaryota</taxon>
        <taxon>Viridiplantae</taxon>
        <taxon>Streptophyta</taxon>
        <taxon>Embryophyta</taxon>
        <taxon>Tracheophyta</taxon>
        <taxon>Spermatophyta</taxon>
        <taxon>Magnoliopsida</taxon>
        <taxon>eudicotyledons</taxon>
        <taxon>Gunneridae</taxon>
        <taxon>Pentapetalae</taxon>
        <taxon>asterids</taxon>
        <taxon>lamiids</taxon>
        <taxon>Lamiales</taxon>
        <taxon>Plantaginaceae</taxon>
        <taxon>Cheloneae</taxon>
        <taxon>Penstemon</taxon>
    </lineage>
</organism>
<accession>A0ABD3TDL0</accession>
<name>A0ABD3TDL0_9LAMI</name>
<protein>
    <submittedName>
        <fullName evidence="1">Uncharacterized protein</fullName>
    </submittedName>
</protein>
<evidence type="ECO:0000313" key="2">
    <source>
        <dbReference type="Proteomes" id="UP001634393"/>
    </source>
</evidence>
<reference evidence="1 2" key="1">
    <citation type="submission" date="2024-12" db="EMBL/GenBank/DDBJ databases">
        <title>The unique morphological basis and parallel evolutionary history of personate flowers in Penstemon.</title>
        <authorList>
            <person name="Depatie T.H."/>
            <person name="Wessinger C.A."/>
        </authorList>
    </citation>
    <scope>NUCLEOTIDE SEQUENCE [LARGE SCALE GENOMIC DNA]</scope>
    <source>
        <strain evidence="1">WTNN_2</strain>
        <tissue evidence="1">Leaf</tissue>
    </source>
</reference>
<dbReference type="EMBL" id="JBJXBP010000004">
    <property type="protein sequence ID" value="KAL3834706.1"/>
    <property type="molecule type" value="Genomic_DNA"/>
</dbReference>
<keyword evidence="2" id="KW-1185">Reference proteome</keyword>